<evidence type="ECO:0000256" key="3">
    <source>
        <dbReference type="ARBA" id="ARBA00023002"/>
    </source>
</evidence>
<evidence type="ECO:0000256" key="6">
    <source>
        <dbReference type="PIRSR" id="PIRSR000097-3"/>
    </source>
</evidence>
<dbReference type="Proteomes" id="UP000242263">
    <property type="component" value="Unassembled WGS sequence"/>
</dbReference>
<evidence type="ECO:0000313" key="8">
    <source>
        <dbReference type="EMBL" id="PKZ16098.1"/>
    </source>
</evidence>
<dbReference type="InterPro" id="IPR023210">
    <property type="entry name" value="NADP_OxRdtase_dom"/>
</dbReference>
<keyword evidence="3" id="KW-0560">Oxidoreductase</keyword>
<dbReference type="AlphaFoldDB" id="A0A2I1M7I4"/>
<dbReference type="PRINTS" id="PR00069">
    <property type="entry name" value="ALDKETRDTASE"/>
</dbReference>
<comment type="similarity">
    <text evidence="1">Belongs to the aldo/keto reductase family.</text>
</comment>
<feature type="site" description="Lowers pKa of active site Tyr" evidence="6">
    <location>
        <position position="73"/>
    </location>
</feature>
<protein>
    <submittedName>
        <fullName evidence="8">Aldo/keto reductase</fullName>
    </submittedName>
</protein>
<feature type="active site" description="Proton donor" evidence="4">
    <location>
        <position position="48"/>
    </location>
</feature>
<organism evidence="8 9">
    <name type="scientific">Alloscardovia omnicolens</name>
    <dbReference type="NCBI Taxonomy" id="419015"/>
    <lineage>
        <taxon>Bacteria</taxon>
        <taxon>Bacillati</taxon>
        <taxon>Actinomycetota</taxon>
        <taxon>Actinomycetes</taxon>
        <taxon>Bifidobacteriales</taxon>
        <taxon>Bifidobacteriaceae</taxon>
        <taxon>Alloscardovia</taxon>
    </lineage>
</organism>
<evidence type="ECO:0000313" key="9">
    <source>
        <dbReference type="Proteomes" id="UP000242263"/>
    </source>
</evidence>
<dbReference type="InterPro" id="IPR018170">
    <property type="entry name" value="Aldo/ket_reductase_CS"/>
</dbReference>
<dbReference type="InterPro" id="IPR020471">
    <property type="entry name" value="AKR"/>
</dbReference>
<evidence type="ECO:0000256" key="2">
    <source>
        <dbReference type="ARBA" id="ARBA00022857"/>
    </source>
</evidence>
<dbReference type="FunFam" id="3.20.20.100:FF:000015">
    <property type="entry name" value="Oxidoreductase, aldo/keto reductase family"/>
    <property type="match status" value="1"/>
</dbReference>
<reference evidence="8 9" key="1">
    <citation type="submission" date="2017-12" db="EMBL/GenBank/DDBJ databases">
        <title>Phylogenetic diversity of female urinary microbiome.</title>
        <authorList>
            <person name="Thomas-White K."/>
            <person name="Wolfe A.J."/>
        </authorList>
    </citation>
    <scope>NUCLEOTIDE SEQUENCE [LARGE SCALE GENOMIC DNA]</scope>
    <source>
        <strain evidence="8 9">UMB0064</strain>
    </source>
</reference>
<dbReference type="EMBL" id="PKGU01000001">
    <property type="protein sequence ID" value="PKZ16098.1"/>
    <property type="molecule type" value="Genomic_DNA"/>
</dbReference>
<gene>
    <name evidence="8" type="ORF">CYJ32_01280</name>
</gene>
<proteinExistence type="inferred from homology"/>
<feature type="domain" description="NADP-dependent oxidoreductase" evidence="7">
    <location>
        <begin position="21"/>
        <end position="256"/>
    </location>
</feature>
<feature type="binding site" evidence="5">
    <location>
        <position position="106"/>
    </location>
    <ligand>
        <name>substrate</name>
    </ligand>
</feature>
<accession>A0A2I1M7I4</accession>
<dbReference type="Gene3D" id="3.20.20.100">
    <property type="entry name" value="NADP-dependent oxidoreductase domain"/>
    <property type="match status" value="1"/>
</dbReference>
<dbReference type="PANTHER" id="PTHR43827">
    <property type="entry name" value="2,5-DIKETO-D-GLUCONIC ACID REDUCTASE"/>
    <property type="match status" value="1"/>
</dbReference>
<dbReference type="PIRSF" id="PIRSF000097">
    <property type="entry name" value="AKR"/>
    <property type="match status" value="1"/>
</dbReference>
<comment type="caution">
    <text evidence="8">The sequence shown here is derived from an EMBL/GenBank/DDBJ whole genome shotgun (WGS) entry which is preliminary data.</text>
</comment>
<keyword evidence="2" id="KW-0521">NADP</keyword>
<dbReference type="SUPFAM" id="SSF51430">
    <property type="entry name" value="NAD(P)-linked oxidoreductase"/>
    <property type="match status" value="1"/>
</dbReference>
<evidence type="ECO:0000256" key="1">
    <source>
        <dbReference type="ARBA" id="ARBA00007905"/>
    </source>
</evidence>
<dbReference type="InterPro" id="IPR036812">
    <property type="entry name" value="NAD(P)_OxRdtase_dom_sf"/>
</dbReference>
<dbReference type="PROSITE" id="PS00798">
    <property type="entry name" value="ALDOKETO_REDUCTASE_1"/>
    <property type="match status" value="1"/>
</dbReference>
<dbReference type="Pfam" id="PF00248">
    <property type="entry name" value="Aldo_ket_red"/>
    <property type="match status" value="1"/>
</dbReference>
<name>A0A2I1M7I4_9BIFI</name>
<dbReference type="PANTHER" id="PTHR43827:SF3">
    <property type="entry name" value="NADP-DEPENDENT OXIDOREDUCTASE DOMAIN-CONTAINING PROTEIN"/>
    <property type="match status" value="1"/>
</dbReference>
<sequence length="280" mass="31894">MDFVTLHNGVRMPQLGFGVYQTPPDETERCVREALEVGYRHIDTAQAYNNEEGVGAAIAASGLNRSDIFLTSKVWFYKDGYQAAKASIDESLRKIGSDYIDLMLAHQPFGDYYSTYRALEEAYDAGKLRAIGVSNFYPDRLIDLAHFARIVPMVNQVETHVFFQQQEARPFMDELNVIHESWAPFAEGANNFFDNPTLKAIAEEHGKTVAQVALRYLLQRGVVVIPKSTHKERMEENFRVFDFELTDANMTSLETLDTHHSLFLDHRGAQDVKRFVGFAR</sequence>
<dbReference type="CDD" id="cd19133">
    <property type="entry name" value="AKR_AKR5F1"/>
    <property type="match status" value="1"/>
</dbReference>
<evidence type="ECO:0000259" key="7">
    <source>
        <dbReference type="Pfam" id="PF00248"/>
    </source>
</evidence>
<dbReference type="RefSeq" id="WP_021618484.1">
    <property type="nucleotide sequence ID" value="NZ_JAHACM010000013.1"/>
</dbReference>
<dbReference type="GO" id="GO:0016616">
    <property type="term" value="F:oxidoreductase activity, acting on the CH-OH group of donors, NAD or NADP as acceptor"/>
    <property type="evidence" value="ECO:0007669"/>
    <property type="project" value="UniProtKB-ARBA"/>
</dbReference>
<evidence type="ECO:0000256" key="4">
    <source>
        <dbReference type="PIRSR" id="PIRSR000097-1"/>
    </source>
</evidence>
<evidence type="ECO:0000256" key="5">
    <source>
        <dbReference type="PIRSR" id="PIRSR000097-2"/>
    </source>
</evidence>